<comment type="catalytic activity">
    <reaction evidence="10 11">
        <text>a CDP-1,2-diacyl-sn-glycerol + sn-glycerol 3-phosphate = a 1,2-diacyl-sn-glycero-3-phospho-(1'-sn-glycero-3'-phosphate) + CMP + H(+)</text>
        <dbReference type="Rhea" id="RHEA:12593"/>
        <dbReference type="ChEBI" id="CHEBI:15378"/>
        <dbReference type="ChEBI" id="CHEBI:57597"/>
        <dbReference type="ChEBI" id="CHEBI:58332"/>
        <dbReference type="ChEBI" id="CHEBI:60110"/>
        <dbReference type="ChEBI" id="CHEBI:60377"/>
        <dbReference type="EC" id="2.7.8.5"/>
    </reaction>
</comment>
<dbReference type="Pfam" id="PF00614">
    <property type="entry name" value="PLDc"/>
    <property type="match status" value="1"/>
</dbReference>
<evidence type="ECO:0000259" key="12">
    <source>
        <dbReference type="PROSITE" id="PS50035"/>
    </source>
</evidence>
<keyword evidence="14" id="KW-1185">Reference proteome</keyword>
<reference evidence="14" key="1">
    <citation type="submission" date="2017-01" db="EMBL/GenBank/DDBJ databases">
        <title>Comparative genomics of anhydrobiosis in the tardigrade Hypsibius dujardini.</title>
        <authorList>
            <person name="Yoshida Y."/>
            <person name="Koutsovoulos G."/>
            <person name="Laetsch D."/>
            <person name="Stevens L."/>
            <person name="Kumar S."/>
            <person name="Horikawa D."/>
            <person name="Ishino K."/>
            <person name="Komine S."/>
            <person name="Tomita M."/>
            <person name="Blaxter M."/>
            <person name="Arakawa K."/>
        </authorList>
    </citation>
    <scope>NUCLEOTIDE SEQUENCE [LARGE SCALE GENOMIC DNA]</scope>
    <source>
        <strain evidence="14">Z151</strain>
    </source>
</reference>
<keyword evidence="8 11" id="KW-0594">Phospholipid biosynthesis</keyword>
<dbReference type="OrthoDB" id="10250191at2759"/>
<evidence type="ECO:0000256" key="3">
    <source>
        <dbReference type="ARBA" id="ARBA00010682"/>
    </source>
</evidence>
<evidence type="ECO:0000256" key="7">
    <source>
        <dbReference type="ARBA" id="ARBA00023098"/>
    </source>
</evidence>
<evidence type="ECO:0000256" key="11">
    <source>
        <dbReference type="RuleBase" id="RU365024"/>
    </source>
</evidence>
<evidence type="ECO:0000256" key="9">
    <source>
        <dbReference type="ARBA" id="ARBA00023264"/>
    </source>
</evidence>
<evidence type="ECO:0000256" key="2">
    <source>
        <dbReference type="ARBA" id="ARBA00005042"/>
    </source>
</evidence>
<keyword evidence="11" id="KW-0496">Mitochondrion</keyword>
<dbReference type="GO" id="GO:0032049">
    <property type="term" value="P:cardiolipin biosynthetic process"/>
    <property type="evidence" value="ECO:0007669"/>
    <property type="project" value="InterPro"/>
</dbReference>
<dbReference type="AlphaFoldDB" id="A0A1W0WVU1"/>
<comment type="pathway">
    <text evidence="2 11">Phospholipid metabolism; phosphatidylglycerol biosynthesis; phosphatidylglycerol from CDP-diacylglycerol: step 1/2.</text>
</comment>
<protein>
    <recommendedName>
        <fullName evidence="11">CDP-diacylglycerol--glycerol-3-phosphate 3-phosphatidyltransferase</fullName>
        <ecNumber evidence="11">2.7.8.5</ecNumber>
    </recommendedName>
</protein>
<comment type="subcellular location">
    <subcellularLocation>
        <location evidence="11">Mitochondrion</location>
    </subcellularLocation>
</comment>
<dbReference type="PANTHER" id="PTHR12586:SF1">
    <property type="entry name" value="CDP-DIACYLGLYCEROL--GLYCEROL-3-PHOSPHATE 3-PHOSPHATIDYLTRANSFERASE, MITOCHONDRIAL"/>
    <property type="match status" value="1"/>
</dbReference>
<dbReference type="EC" id="2.7.8.5" evidence="11"/>
<evidence type="ECO:0000256" key="10">
    <source>
        <dbReference type="ARBA" id="ARBA00048586"/>
    </source>
</evidence>
<sequence>MTSAGTSPTAKGDASSDLLPQRPSEVFHWLGRFAPVFCLSGSQISILHEPSAYYDYLQTAARSFKRRAVLSALYLGTGEQEAELVNSLQKRCDHLRTSVSPFSVHVLLDFQRGSRGDKNSRTMLLPLMQSHKDQVKVSLFHTADLRGVWKTHMPERWNEIVGLLHMKVCVFDDDVLITGANLSDQYFTNRQDRYVLIKDCPHLANFFQILVDGISNASFHLQSDNQVKLSSDDAAHPFEGSKADFIQYAKDSVRHAYSVYPPTQKFAAGLKVSIDKADTWIYPLVQMKQFDVLKDEKATEEILSSVPAGTTIHLASGYFNLTRSYRQLILSQTQASYNILMASPRANGFFGAEGVSGNIPSMYVQIAKTFFMAIHGHAQQHRIKLFEYYRDKWTYHVKGLWATLHGEQYPSLTLVGSPNFGYRSVNRDIEAQIAIVTENSDLQKRLAEERDRLRFAGRT</sequence>
<evidence type="ECO:0000313" key="14">
    <source>
        <dbReference type="Proteomes" id="UP000192578"/>
    </source>
</evidence>
<keyword evidence="11" id="KW-0067">ATP-binding</keyword>
<dbReference type="CDD" id="cd09135">
    <property type="entry name" value="PLDc_PGS1_euk_1"/>
    <property type="match status" value="1"/>
</dbReference>
<dbReference type="PANTHER" id="PTHR12586">
    <property type="entry name" value="CDP-DIACYLGLYCEROL--SERINE O-PHOSPHATIDYLTRANSFERASE"/>
    <property type="match status" value="1"/>
</dbReference>
<keyword evidence="7 11" id="KW-0443">Lipid metabolism</keyword>
<accession>A0A1W0WVU1</accession>
<dbReference type="GO" id="GO:0005739">
    <property type="term" value="C:mitochondrion"/>
    <property type="evidence" value="ECO:0007669"/>
    <property type="project" value="UniProtKB-SubCell"/>
</dbReference>
<dbReference type="EMBL" id="MTYJ01000041">
    <property type="protein sequence ID" value="OQV19300.1"/>
    <property type="molecule type" value="Genomic_DNA"/>
</dbReference>
<organism evidence="13 14">
    <name type="scientific">Hypsibius exemplaris</name>
    <name type="common">Freshwater tardigrade</name>
    <dbReference type="NCBI Taxonomy" id="2072580"/>
    <lineage>
        <taxon>Eukaryota</taxon>
        <taxon>Metazoa</taxon>
        <taxon>Ecdysozoa</taxon>
        <taxon>Tardigrada</taxon>
        <taxon>Eutardigrada</taxon>
        <taxon>Parachela</taxon>
        <taxon>Hypsibioidea</taxon>
        <taxon>Hypsibiidae</taxon>
        <taxon>Hypsibius</taxon>
    </lineage>
</organism>
<dbReference type="GO" id="GO:0005524">
    <property type="term" value="F:ATP binding"/>
    <property type="evidence" value="ECO:0007669"/>
    <property type="project" value="UniProtKB-KW"/>
</dbReference>
<keyword evidence="11" id="KW-0547">Nucleotide-binding</keyword>
<evidence type="ECO:0000256" key="5">
    <source>
        <dbReference type="ARBA" id="ARBA00022679"/>
    </source>
</evidence>
<dbReference type="Gene3D" id="3.30.870.10">
    <property type="entry name" value="Endonuclease Chain A"/>
    <property type="match status" value="2"/>
</dbReference>
<comment type="function">
    <text evidence="1 11">Functions in the biosynthesis of the anionic phospholipids phosphatidylglycerol and cardiolipin.</text>
</comment>
<dbReference type="SUPFAM" id="SSF56024">
    <property type="entry name" value="Phospholipase D/nuclease"/>
    <property type="match status" value="1"/>
</dbReference>
<evidence type="ECO:0000256" key="8">
    <source>
        <dbReference type="ARBA" id="ARBA00023209"/>
    </source>
</evidence>
<proteinExistence type="inferred from homology"/>
<evidence type="ECO:0000256" key="1">
    <source>
        <dbReference type="ARBA" id="ARBA00003537"/>
    </source>
</evidence>
<evidence type="ECO:0000256" key="6">
    <source>
        <dbReference type="ARBA" id="ARBA00022737"/>
    </source>
</evidence>
<keyword evidence="9 11" id="KW-1208">Phospholipid metabolism</keyword>
<dbReference type="InterPro" id="IPR016270">
    <property type="entry name" value="PGS1"/>
</dbReference>
<gene>
    <name evidence="13" type="ORF">BV898_06720</name>
</gene>
<feature type="domain" description="PLD phosphodiesterase" evidence="12">
    <location>
        <begin position="160"/>
        <end position="186"/>
    </location>
</feature>
<dbReference type="InterPro" id="IPR001736">
    <property type="entry name" value="PLipase_D/transphosphatidylase"/>
</dbReference>
<comment type="caution">
    <text evidence="13">The sequence shown here is derived from an EMBL/GenBank/DDBJ whole genome shotgun (WGS) entry which is preliminary data.</text>
</comment>
<evidence type="ECO:0000313" key="13">
    <source>
        <dbReference type="EMBL" id="OQV19300.1"/>
    </source>
</evidence>
<keyword evidence="6" id="KW-0677">Repeat</keyword>
<name>A0A1W0WVU1_HYPEX</name>
<dbReference type="PIRSF" id="PIRSF000850">
    <property type="entry name" value="Phospholipase_D_PSS"/>
    <property type="match status" value="1"/>
</dbReference>
<keyword evidence="4 11" id="KW-0444">Lipid biosynthesis</keyword>
<dbReference type="Proteomes" id="UP000192578">
    <property type="component" value="Unassembled WGS sequence"/>
</dbReference>
<keyword evidence="5 11" id="KW-0808">Transferase</keyword>
<dbReference type="CDD" id="cd09137">
    <property type="entry name" value="PLDc_PGS1_euk_2"/>
    <property type="match status" value="1"/>
</dbReference>
<dbReference type="PROSITE" id="PS50035">
    <property type="entry name" value="PLD"/>
    <property type="match status" value="1"/>
</dbReference>
<comment type="similarity">
    <text evidence="3 11">Belongs to the CDP-alcohol phosphatidyltransferase class-II family.</text>
</comment>
<dbReference type="SMART" id="SM00155">
    <property type="entry name" value="PLDc"/>
    <property type="match status" value="2"/>
</dbReference>
<evidence type="ECO:0000256" key="4">
    <source>
        <dbReference type="ARBA" id="ARBA00022516"/>
    </source>
</evidence>
<dbReference type="GO" id="GO:0008444">
    <property type="term" value="F:CDP-diacylglycerol-glycerol-3-phosphate 3-phosphatidyltransferase activity"/>
    <property type="evidence" value="ECO:0007669"/>
    <property type="project" value="UniProtKB-EC"/>
</dbReference>
<dbReference type="UniPathway" id="UPA00084">
    <property type="reaction ID" value="UER00503"/>
</dbReference>